<dbReference type="PANTHER" id="PTHR38797:SF4">
    <property type="entry name" value="NUCLEAR PORE COMPLEX PROTEIN NUP85"/>
    <property type="match status" value="1"/>
</dbReference>
<dbReference type="EMBL" id="CVMT01000002">
    <property type="protein sequence ID" value="CRG86320.1"/>
    <property type="molecule type" value="Genomic_DNA"/>
</dbReference>
<keyword evidence="2" id="KW-1185">Reference proteome</keyword>
<dbReference type="PANTHER" id="PTHR38797">
    <property type="entry name" value="NUCLEAR PORE COMPLEX PROTEIN NUP85-RELATED"/>
    <property type="match status" value="1"/>
</dbReference>
<dbReference type="AlphaFoldDB" id="A0A0U1LUS2"/>
<dbReference type="InterPro" id="IPR022085">
    <property type="entry name" value="OpdG"/>
</dbReference>
<dbReference type="Pfam" id="PF12311">
    <property type="entry name" value="DUF3632"/>
    <property type="match status" value="1"/>
</dbReference>
<proteinExistence type="predicted"/>
<organism evidence="1 2">
    <name type="scientific">Talaromyces islandicus</name>
    <name type="common">Penicillium islandicum</name>
    <dbReference type="NCBI Taxonomy" id="28573"/>
    <lineage>
        <taxon>Eukaryota</taxon>
        <taxon>Fungi</taxon>
        <taxon>Dikarya</taxon>
        <taxon>Ascomycota</taxon>
        <taxon>Pezizomycotina</taxon>
        <taxon>Eurotiomycetes</taxon>
        <taxon>Eurotiomycetidae</taxon>
        <taxon>Eurotiales</taxon>
        <taxon>Trichocomaceae</taxon>
        <taxon>Talaromyces</taxon>
        <taxon>Talaromyces sect. Islandici</taxon>
    </lineage>
</organism>
<evidence type="ECO:0000313" key="2">
    <source>
        <dbReference type="Proteomes" id="UP000054383"/>
    </source>
</evidence>
<evidence type="ECO:0000313" key="1">
    <source>
        <dbReference type="EMBL" id="CRG86320.1"/>
    </source>
</evidence>
<accession>A0A0U1LUS2</accession>
<dbReference type="InterPro" id="IPR053204">
    <property type="entry name" value="Oxopyrrolidines_Biosynth-assoc"/>
</dbReference>
<name>A0A0U1LUS2_TALIS</name>
<protein>
    <submittedName>
        <fullName evidence="1">Uncharacterized protein</fullName>
    </submittedName>
</protein>
<dbReference type="Proteomes" id="UP000054383">
    <property type="component" value="Unassembled WGS sequence"/>
</dbReference>
<sequence length="203" mass="22832">MTALSLKLDLTENDNGYSDLNAFRVLKRYLEPDGDLNMKQATKLLHEMLPSNKKKRGNIDQPDLFSWESLVNMSSFVARTWAAGVVDAINLAVWVLRDGLEDDYDRGEYYSEYISAAAMWILCSGQLLFDEIAQFPRETGESEEKAWAGGPLYTGPIVGLERWLFWQKAFTAAAESSNTNDEATTNALKAANLMDAIARDCKW</sequence>
<gene>
    <name evidence="1" type="ORF">PISL3812_03325</name>
</gene>
<reference evidence="1 2" key="1">
    <citation type="submission" date="2015-04" db="EMBL/GenBank/DDBJ databases">
        <authorList>
            <person name="Syromyatnikov M.Y."/>
            <person name="Popov V.N."/>
        </authorList>
    </citation>
    <scope>NUCLEOTIDE SEQUENCE [LARGE SCALE GENOMIC DNA]</scope>
    <source>
        <strain evidence="1">WF-38-12</strain>
    </source>
</reference>
<dbReference type="STRING" id="28573.A0A0U1LUS2"/>
<dbReference type="OrthoDB" id="3350591at2759"/>